<evidence type="ECO:0000313" key="2">
    <source>
        <dbReference type="EMBL" id="MDZ5456982.1"/>
    </source>
</evidence>
<dbReference type="SUPFAM" id="SSF47413">
    <property type="entry name" value="lambda repressor-like DNA-binding domains"/>
    <property type="match status" value="1"/>
</dbReference>
<dbReference type="CDD" id="cd00093">
    <property type="entry name" value="HTH_XRE"/>
    <property type="match status" value="1"/>
</dbReference>
<gene>
    <name evidence="2" type="ORF">SM757_10420</name>
</gene>
<dbReference type="InterPro" id="IPR010982">
    <property type="entry name" value="Lambda_DNA-bd_dom_sf"/>
</dbReference>
<accession>A0ABU5IDD7</accession>
<dbReference type="SMART" id="SM00530">
    <property type="entry name" value="HTH_XRE"/>
    <property type="match status" value="1"/>
</dbReference>
<protein>
    <submittedName>
        <fullName evidence="2">Helix-turn-helix transcriptional regulator</fullName>
    </submittedName>
</protein>
<evidence type="ECO:0000313" key="3">
    <source>
        <dbReference type="Proteomes" id="UP001293718"/>
    </source>
</evidence>
<feature type="domain" description="HTH cro/C1-type" evidence="1">
    <location>
        <begin position="8"/>
        <end position="61"/>
    </location>
</feature>
<reference evidence="2 3" key="1">
    <citation type="submission" date="2023-11" db="EMBL/GenBank/DDBJ databases">
        <title>Draft genome of Azohydromonas lata strain H1 (DSM1123), a polyhydroxyalkanoate producer.</title>
        <authorList>
            <person name="Traversa D."/>
            <person name="D'Addabbo P."/>
            <person name="Pazzani C."/>
            <person name="Manzari C."/>
            <person name="Chiara M."/>
            <person name="Scrascia M."/>
        </authorList>
    </citation>
    <scope>NUCLEOTIDE SEQUENCE [LARGE SCALE GENOMIC DNA]</scope>
    <source>
        <strain evidence="2 3">H1</strain>
    </source>
</reference>
<dbReference type="PROSITE" id="PS50943">
    <property type="entry name" value="HTH_CROC1"/>
    <property type="match status" value="1"/>
</dbReference>
<dbReference type="RefSeq" id="WP_322465411.1">
    <property type="nucleotide sequence ID" value="NZ_JAXOJX010000013.1"/>
</dbReference>
<name>A0ABU5IDD7_9BURK</name>
<organism evidence="2 3">
    <name type="scientific">Azohydromonas lata</name>
    <dbReference type="NCBI Taxonomy" id="45677"/>
    <lineage>
        <taxon>Bacteria</taxon>
        <taxon>Pseudomonadati</taxon>
        <taxon>Pseudomonadota</taxon>
        <taxon>Betaproteobacteria</taxon>
        <taxon>Burkholderiales</taxon>
        <taxon>Sphaerotilaceae</taxon>
        <taxon>Azohydromonas</taxon>
    </lineage>
</organism>
<dbReference type="Gene3D" id="1.10.260.40">
    <property type="entry name" value="lambda repressor-like DNA-binding domains"/>
    <property type="match status" value="1"/>
</dbReference>
<proteinExistence type="predicted"/>
<keyword evidence="3" id="KW-1185">Reference proteome</keyword>
<dbReference type="EMBL" id="JAXOJX010000013">
    <property type="protein sequence ID" value="MDZ5456982.1"/>
    <property type="molecule type" value="Genomic_DNA"/>
</dbReference>
<dbReference type="InterPro" id="IPR001387">
    <property type="entry name" value="Cro/C1-type_HTH"/>
</dbReference>
<dbReference type="Proteomes" id="UP001293718">
    <property type="component" value="Unassembled WGS sequence"/>
</dbReference>
<sequence length="109" mass="12040">MSTKSNRLREEREKLRISQEEMGAIGGVGRAAQGRYEAGERAPDWEYLERLAQHGVDVHYVITGQRVEAAAALLTAEEAMLVENYRRAAAEGRQAASTVLAALAQQQKK</sequence>
<dbReference type="Pfam" id="PF13560">
    <property type="entry name" value="HTH_31"/>
    <property type="match status" value="1"/>
</dbReference>
<comment type="caution">
    <text evidence="2">The sequence shown here is derived from an EMBL/GenBank/DDBJ whole genome shotgun (WGS) entry which is preliminary data.</text>
</comment>
<evidence type="ECO:0000259" key="1">
    <source>
        <dbReference type="PROSITE" id="PS50943"/>
    </source>
</evidence>